<evidence type="ECO:0000313" key="3">
    <source>
        <dbReference type="EMBL" id="AYV83582.1"/>
    </source>
</evidence>
<keyword evidence="2" id="KW-1133">Transmembrane helix</keyword>
<keyword evidence="2" id="KW-0472">Membrane</keyword>
<feature type="compositionally biased region" description="Polar residues" evidence="1">
    <location>
        <begin position="186"/>
        <end position="195"/>
    </location>
</feature>
<evidence type="ECO:0000256" key="1">
    <source>
        <dbReference type="SAM" id="MobiDB-lite"/>
    </source>
</evidence>
<name>A0A3G5A922_9VIRU</name>
<proteinExistence type="predicted"/>
<evidence type="ECO:0000256" key="2">
    <source>
        <dbReference type="SAM" id="Phobius"/>
    </source>
</evidence>
<feature type="transmembrane region" description="Helical" evidence="2">
    <location>
        <begin position="7"/>
        <end position="28"/>
    </location>
</feature>
<gene>
    <name evidence="3" type="ORF">Hyperionvirus8_66</name>
</gene>
<dbReference type="EMBL" id="MK072390">
    <property type="protein sequence ID" value="AYV83582.1"/>
    <property type="molecule type" value="Genomic_DNA"/>
</dbReference>
<feature type="region of interest" description="Disordered" evidence="1">
    <location>
        <begin position="186"/>
        <end position="210"/>
    </location>
</feature>
<organism evidence="3">
    <name type="scientific">Hyperionvirus sp</name>
    <dbReference type="NCBI Taxonomy" id="2487770"/>
    <lineage>
        <taxon>Viruses</taxon>
        <taxon>Varidnaviria</taxon>
        <taxon>Bamfordvirae</taxon>
        <taxon>Nucleocytoviricota</taxon>
        <taxon>Megaviricetes</taxon>
        <taxon>Imitervirales</taxon>
        <taxon>Mimiviridae</taxon>
        <taxon>Klosneuvirinae</taxon>
    </lineage>
</organism>
<keyword evidence="2" id="KW-0812">Transmembrane</keyword>
<feature type="compositionally biased region" description="Basic and acidic residues" evidence="1">
    <location>
        <begin position="196"/>
        <end position="210"/>
    </location>
</feature>
<protein>
    <submittedName>
        <fullName evidence="3">Uncharacterized protein</fullName>
    </submittedName>
</protein>
<accession>A0A3G5A922</accession>
<sequence>MKNLPLLILDLICLPITLVRLFLIYLFGACYNVPSLQFLDIMMHAKDRFFNQGGDGGANTIATDVRVSINRASRVNSELLYDYSVPAPAVAPVAPAPIEKQSIFGPKLGGPRSKQIILHSDQNLDETDIKQLQKMLPMILDQLAAKNEVDLSKIDEHIRKELDFLTFEDDNGKLPTEPFAVEINSEQANFPSSRSGDSDIDLHTDDSKIF</sequence>
<reference evidence="3" key="1">
    <citation type="submission" date="2018-10" db="EMBL/GenBank/DDBJ databases">
        <title>Hidden diversity of soil giant viruses.</title>
        <authorList>
            <person name="Schulz F."/>
            <person name="Alteio L."/>
            <person name="Goudeau D."/>
            <person name="Ryan E.M."/>
            <person name="Malmstrom R.R."/>
            <person name="Blanchard J."/>
            <person name="Woyke T."/>
        </authorList>
    </citation>
    <scope>NUCLEOTIDE SEQUENCE</scope>
    <source>
        <strain evidence="3">HYV1</strain>
    </source>
</reference>